<dbReference type="Pfam" id="PF02518">
    <property type="entry name" value="HATPase_c"/>
    <property type="match status" value="1"/>
</dbReference>
<dbReference type="Pfam" id="PF00512">
    <property type="entry name" value="HisKA"/>
    <property type="match status" value="1"/>
</dbReference>
<dbReference type="Proteomes" id="UP001212152">
    <property type="component" value="Unassembled WGS sequence"/>
</dbReference>
<dbReference type="Gene3D" id="3.30.565.10">
    <property type="entry name" value="Histidine kinase-like ATPase, C-terminal domain"/>
    <property type="match status" value="1"/>
</dbReference>
<dbReference type="SMART" id="SM00388">
    <property type="entry name" value="HisKA"/>
    <property type="match status" value="1"/>
</dbReference>
<keyword evidence="5" id="KW-0418">Kinase</keyword>
<dbReference type="Gene3D" id="3.40.50.2300">
    <property type="match status" value="1"/>
</dbReference>
<organism evidence="11 12">
    <name type="scientific">Geranomyces variabilis</name>
    <dbReference type="NCBI Taxonomy" id="109894"/>
    <lineage>
        <taxon>Eukaryota</taxon>
        <taxon>Fungi</taxon>
        <taxon>Fungi incertae sedis</taxon>
        <taxon>Chytridiomycota</taxon>
        <taxon>Chytridiomycota incertae sedis</taxon>
        <taxon>Chytridiomycetes</taxon>
        <taxon>Spizellomycetales</taxon>
        <taxon>Powellomycetaceae</taxon>
        <taxon>Geranomyces</taxon>
    </lineage>
</organism>
<dbReference type="AlphaFoldDB" id="A0AAD5TL26"/>
<gene>
    <name evidence="11" type="ORF">HDU87_003185</name>
</gene>
<dbReference type="SUPFAM" id="SSF47384">
    <property type="entry name" value="Homodimeric domain of signal transducing histidine kinase"/>
    <property type="match status" value="1"/>
</dbReference>
<dbReference type="InterPro" id="IPR003594">
    <property type="entry name" value="HATPase_dom"/>
</dbReference>
<feature type="transmembrane region" description="Helical" evidence="8">
    <location>
        <begin position="324"/>
        <end position="342"/>
    </location>
</feature>
<evidence type="ECO:0000256" key="4">
    <source>
        <dbReference type="ARBA" id="ARBA00022679"/>
    </source>
</evidence>
<sequence length="1165" mass="126657">MRPNLVVSAPDAAPRVAGNHYHHQPQTAGPTTAAGGGGGGGGSSQKVSWKVGVTWRQVVQYLKRLHIANSAPSVSRSNSESETSYTGPMRRNGDTLPRAGGSQRTPAGGGGGGMDSEDDDFGDADEIIVDGEPTLAVSSIGSRHHSIDGNSVASMSQTATTQEVDGTLSDYSHPTAVGRWCWFGSYVRNAKTIGRLKAYFNQKFMDENIERIYQKETWWLRKPLALLAAFYIVLSWILVIALVPKPWSVYNYWSYIGLNGFFSIALPIAVIADVPRHSTGRWQLQLCITTLMWPVILAIELRVCGFYTNLPGYFGGGSCGNKDFQTMMFYAASFQVIALFAMKQTRLWACITTVVYVAVYSVTVLPDRIFSIRNIAVYFVFGVFLNYMNYNQERLDRKLFLMRDELKRQFKATQRARHLEFKAGDSKKRFVSYIFHEVRVPLNAASLAVQNLAAEGLFKTCSQDQRDVVDALRGSLGMMAKVLNDVLDFNRMEEGKLVVTHNSLELHKVIRSLLVSARVVAQARNIAICMQLDPKIDKLQRKNLLVGDEMRLRQVLSNLVSNASKFTNPGGTVTVITQLLDPHMHGISSTSTTPSGSQPNINSGNDMLQINVDDPKPARCIIRLEVQDTGVGIRRQDLVNNRLFSPYVQTDEGRRQGGKGTGLGLALVRHIVKLSGGRLGVKSSRGVGSIFWVELPFGLEDEERAPSVDYYPVNDEQYADASAEGPGEQVLSAHQHDPLMRVQSSAFNSLNRDSGVGGNTPPTGPNGKPKKKVQIADDDSGDDMSISDISVPSYPRTEANAEALRETLKDFGRVFSSGAKEALSSSSPSVPMHVQKDRNGFTDATSSSSPLSRPPLFAAADSSPSTAPTSSITSFTIDPPSTAENSFPESAPPNPQPQRFRAPCPHTSALSLNTTHPLSLPSSSSLPPRTSPSTSIPQTPPTPLCPAAQQPKAHVLIVDDDKITRLLMSRLISRMGHTIATAEDGAIALQKLTDALTRAKMANNDENEAEGEKAVLHHTQSAPAGMSWSGRNGSVPEVLVGGPFAGPAAATTTTTTTPPPASAGPFDVVFLDNQMPVMTGVECIREIRRRAIPVWACGVTGNAMIEDQDEFYEAGIDRVLTKPVVEADVKAMIAMAMAQSEPDYFGRETWRKVINTPSQSESGSR</sequence>
<dbReference type="PANTHER" id="PTHR43047">
    <property type="entry name" value="TWO-COMPONENT HISTIDINE PROTEIN KINASE"/>
    <property type="match status" value="1"/>
</dbReference>
<dbReference type="PROSITE" id="PS50110">
    <property type="entry name" value="RESPONSE_REGULATORY"/>
    <property type="match status" value="1"/>
</dbReference>
<dbReference type="SUPFAM" id="SSF55874">
    <property type="entry name" value="ATPase domain of HSP90 chaperone/DNA topoisomerase II/histidine kinase"/>
    <property type="match status" value="1"/>
</dbReference>
<feature type="transmembrane region" description="Helical" evidence="8">
    <location>
        <begin position="255"/>
        <end position="274"/>
    </location>
</feature>
<keyword evidence="12" id="KW-1185">Reference proteome</keyword>
<feature type="modified residue" description="4-aspartylphosphate" evidence="6">
    <location>
        <position position="1072"/>
    </location>
</feature>
<dbReference type="CDD" id="cd17546">
    <property type="entry name" value="REC_hyHK_CKI1_RcsC-like"/>
    <property type="match status" value="1"/>
</dbReference>
<keyword evidence="3 6" id="KW-0597">Phosphoprotein</keyword>
<feature type="region of interest" description="Disordered" evidence="7">
    <location>
        <begin position="15"/>
        <end position="46"/>
    </location>
</feature>
<dbReference type="InterPro" id="IPR003661">
    <property type="entry name" value="HisK_dim/P_dom"/>
</dbReference>
<evidence type="ECO:0000256" key="6">
    <source>
        <dbReference type="PROSITE-ProRule" id="PRU00169"/>
    </source>
</evidence>
<dbReference type="SMART" id="SM00448">
    <property type="entry name" value="REC"/>
    <property type="match status" value="1"/>
</dbReference>
<keyword evidence="8" id="KW-0472">Membrane</keyword>
<evidence type="ECO:0000256" key="5">
    <source>
        <dbReference type="ARBA" id="ARBA00022777"/>
    </source>
</evidence>
<dbReference type="PROSITE" id="PS50109">
    <property type="entry name" value="HIS_KIN"/>
    <property type="match status" value="1"/>
</dbReference>
<dbReference type="InterPro" id="IPR036890">
    <property type="entry name" value="HATPase_C_sf"/>
</dbReference>
<dbReference type="GO" id="GO:0000155">
    <property type="term" value="F:phosphorelay sensor kinase activity"/>
    <property type="evidence" value="ECO:0007669"/>
    <property type="project" value="InterPro"/>
</dbReference>
<evidence type="ECO:0000256" key="7">
    <source>
        <dbReference type="SAM" id="MobiDB-lite"/>
    </source>
</evidence>
<dbReference type="InterPro" id="IPR004358">
    <property type="entry name" value="Sig_transdc_His_kin-like_C"/>
</dbReference>
<evidence type="ECO:0000256" key="1">
    <source>
        <dbReference type="ARBA" id="ARBA00000085"/>
    </source>
</evidence>
<proteinExistence type="predicted"/>
<comment type="caution">
    <text evidence="11">The sequence shown here is derived from an EMBL/GenBank/DDBJ whole genome shotgun (WGS) entry which is preliminary data.</text>
</comment>
<feature type="transmembrane region" description="Helical" evidence="8">
    <location>
        <begin position="224"/>
        <end position="243"/>
    </location>
</feature>
<dbReference type="PANTHER" id="PTHR43047:SF66">
    <property type="entry name" value="HISKA"/>
    <property type="match status" value="1"/>
</dbReference>
<dbReference type="Gene3D" id="1.10.287.130">
    <property type="match status" value="1"/>
</dbReference>
<dbReference type="GO" id="GO:0009927">
    <property type="term" value="F:histidine phosphotransfer kinase activity"/>
    <property type="evidence" value="ECO:0007669"/>
    <property type="project" value="TreeGrafter"/>
</dbReference>
<reference evidence="11" key="1">
    <citation type="submission" date="2020-05" db="EMBL/GenBank/DDBJ databases">
        <title>Phylogenomic resolution of chytrid fungi.</title>
        <authorList>
            <person name="Stajich J.E."/>
            <person name="Amses K."/>
            <person name="Simmons R."/>
            <person name="Seto K."/>
            <person name="Myers J."/>
            <person name="Bonds A."/>
            <person name="Quandt C.A."/>
            <person name="Barry K."/>
            <person name="Liu P."/>
            <person name="Grigoriev I."/>
            <person name="Longcore J.E."/>
            <person name="James T.Y."/>
        </authorList>
    </citation>
    <scope>NUCLEOTIDE SEQUENCE</scope>
    <source>
        <strain evidence="11">JEL0379</strain>
    </source>
</reference>
<feature type="compositionally biased region" description="Low complexity" evidence="7">
    <location>
        <begin position="910"/>
        <end position="937"/>
    </location>
</feature>
<dbReference type="InterPro" id="IPR001789">
    <property type="entry name" value="Sig_transdc_resp-reg_receiver"/>
</dbReference>
<dbReference type="SUPFAM" id="SSF52172">
    <property type="entry name" value="CheY-like"/>
    <property type="match status" value="2"/>
</dbReference>
<evidence type="ECO:0000256" key="2">
    <source>
        <dbReference type="ARBA" id="ARBA00012438"/>
    </source>
</evidence>
<feature type="compositionally biased region" description="Acidic residues" evidence="7">
    <location>
        <begin position="115"/>
        <end position="124"/>
    </location>
</feature>
<dbReference type="GO" id="GO:0005886">
    <property type="term" value="C:plasma membrane"/>
    <property type="evidence" value="ECO:0007669"/>
    <property type="project" value="TreeGrafter"/>
</dbReference>
<feature type="compositionally biased region" description="Low complexity" evidence="7">
    <location>
        <begin position="846"/>
        <end position="877"/>
    </location>
</feature>
<keyword evidence="8" id="KW-0812">Transmembrane</keyword>
<feature type="transmembrane region" description="Helical" evidence="8">
    <location>
        <begin position="371"/>
        <end position="390"/>
    </location>
</feature>
<keyword evidence="8" id="KW-1133">Transmembrane helix</keyword>
<dbReference type="Pfam" id="PF00072">
    <property type="entry name" value="Response_reg"/>
    <property type="match status" value="1"/>
</dbReference>
<dbReference type="CDD" id="cd00082">
    <property type="entry name" value="HisKA"/>
    <property type="match status" value="1"/>
</dbReference>
<accession>A0AAD5TL26</accession>
<evidence type="ECO:0000256" key="8">
    <source>
        <dbReference type="SAM" id="Phobius"/>
    </source>
</evidence>
<dbReference type="SMART" id="SM00387">
    <property type="entry name" value="HATPase_c"/>
    <property type="match status" value="1"/>
</dbReference>
<protein>
    <recommendedName>
        <fullName evidence="2">histidine kinase</fullName>
        <ecNumber evidence="2">2.7.13.3</ecNumber>
    </recommendedName>
</protein>
<evidence type="ECO:0000313" key="11">
    <source>
        <dbReference type="EMBL" id="KAJ3178918.1"/>
    </source>
</evidence>
<feature type="region of interest" description="Disordered" evidence="7">
    <location>
        <begin position="749"/>
        <end position="798"/>
    </location>
</feature>
<evidence type="ECO:0000313" key="12">
    <source>
        <dbReference type="Proteomes" id="UP001212152"/>
    </source>
</evidence>
<evidence type="ECO:0000256" key="3">
    <source>
        <dbReference type="ARBA" id="ARBA00022553"/>
    </source>
</evidence>
<evidence type="ECO:0000259" key="10">
    <source>
        <dbReference type="PROSITE" id="PS50110"/>
    </source>
</evidence>
<name>A0AAD5TL26_9FUNG</name>
<dbReference type="InterPro" id="IPR036097">
    <property type="entry name" value="HisK_dim/P_sf"/>
</dbReference>
<feature type="region of interest" description="Disordered" evidence="7">
    <location>
        <begin position="70"/>
        <end position="124"/>
    </location>
</feature>
<feature type="compositionally biased region" description="Low complexity" evidence="7">
    <location>
        <begin position="70"/>
        <end position="84"/>
    </location>
</feature>
<feature type="domain" description="Response regulatory" evidence="10">
    <location>
        <begin position="954"/>
        <end position="1137"/>
    </location>
</feature>
<feature type="compositionally biased region" description="Low complexity" evidence="7">
    <location>
        <begin position="820"/>
        <end position="829"/>
    </location>
</feature>
<dbReference type="InterPro" id="IPR011006">
    <property type="entry name" value="CheY-like_superfamily"/>
</dbReference>
<feature type="region of interest" description="Disordered" evidence="7">
    <location>
        <begin position="820"/>
        <end position="948"/>
    </location>
</feature>
<keyword evidence="4" id="KW-0808">Transferase</keyword>
<feature type="domain" description="Histidine kinase" evidence="9">
    <location>
        <begin position="433"/>
        <end position="699"/>
    </location>
</feature>
<dbReference type="PRINTS" id="PR00344">
    <property type="entry name" value="BCTRLSENSOR"/>
</dbReference>
<feature type="transmembrane region" description="Helical" evidence="8">
    <location>
        <begin position="286"/>
        <end position="308"/>
    </location>
</feature>
<dbReference type="EMBL" id="JADGJQ010000023">
    <property type="protein sequence ID" value="KAJ3178918.1"/>
    <property type="molecule type" value="Genomic_DNA"/>
</dbReference>
<feature type="compositionally biased region" description="Gly residues" evidence="7">
    <location>
        <begin position="34"/>
        <end position="43"/>
    </location>
</feature>
<comment type="catalytic activity">
    <reaction evidence="1">
        <text>ATP + protein L-histidine = ADP + protein N-phospho-L-histidine.</text>
        <dbReference type="EC" id="2.7.13.3"/>
    </reaction>
</comment>
<dbReference type="EC" id="2.7.13.3" evidence="2"/>
<evidence type="ECO:0000259" key="9">
    <source>
        <dbReference type="PROSITE" id="PS50109"/>
    </source>
</evidence>
<dbReference type="InterPro" id="IPR005467">
    <property type="entry name" value="His_kinase_dom"/>
</dbReference>